<dbReference type="InterPro" id="IPR055342">
    <property type="entry name" value="MreC_beta-barrel_core"/>
</dbReference>
<protein>
    <recommendedName>
        <fullName evidence="2">Cell shape-determining protein MreC</fullName>
    </recommendedName>
    <alternativeName>
        <fullName evidence="4">Cell shape protein MreC</fullName>
    </alternativeName>
</protein>
<organism evidence="6 7">
    <name type="scientific">Candidatus Daviesbacteria bacterium RIFCSPLOWO2_01_FULL_39_12</name>
    <dbReference type="NCBI Taxonomy" id="1797785"/>
    <lineage>
        <taxon>Bacteria</taxon>
        <taxon>Candidatus Daviesiibacteriota</taxon>
    </lineage>
</organism>
<dbReference type="Proteomes" id="UP000178565">
    <property type="component" value="Unassembled WGS sequence"/>
</dbReference>
<accession>A0A1F5KTU0</accession>
<keyword evidence="3" id="KW-0133">Cell shape</keyword>
<dbReference type="PANTHER" id="PTHR34138:SF1">
    <property type="entry name" value="CELL SHAPE-DETERMINING PROTEIN MREC"/>
    <property type="match status" value="1"/>
</dbReference>
<evidence type="ECO:0000256" key="4">
    <source>
        <dbReference type="ARBA" id="ARBA00032089"/>
    </source>
</evidence>
<dbReference type="InterPro" id="IPR042175">
    <property type="entry name" value="Cell/Rod_MreC_2"/>
</dbReference>
<evidence type="ECO:0000256" key="1">
    <source>
        <dbReference type="ARBA" id="ARBA00009369"/>
    </source>
</evidence>
<dbReference type="InterPro" id="IPR007221">
    <property type="entry name" value="MreC"/>
</dbReference>
<evidence type="ECO:0000313" key="7">
    <source>
        <dbReference type="Proteomes" id="UP000178565"/>
    </source>
</evidence>
<gene>
    <name evidence="6" type="ORF">A3B45_03655</name>
</gene>
<reference evidence="6 7" key="1">
    <citation type="journal article" date="2016" name="Nat. Commun.">
        <title>Thousands of microbial genomes shed light on interconnected biogeochemical processes in an aquifer system.</title>
        <authorList>
            <person name="Anantharaman K."/>
            <person name="Brown C.T."/>
            <person name="Hug L.A."/>
            <person name="Sharon I."/>
            <person name="Castelle C.J."/>
            <person name="Probst A.J."/>
            <person name="Thomas B.C."/>
            <person name="Singh A."/>
            <person name="Wilkins M.J."/>
            <person name="Karaoz U."/>
            <person name="Brodie E.L."/>
            <person name="Williams K.H."/>
            <person name="Hubbard S.S."/>
            <person name="Banfield J.F."/>
        </authorList>
    </citation>
    <scope>NUCLEOTIDE SEQUENCE [LARGE SCALE GENOMIC DNA]</scope>
</reference>
<evidence type="ECO:0000259" key="5">
    <source>
        <dbReference type="Pfam" id="PF04085"/>
    </source>
</evidence>
<dbReference type="Gene3D" id="2.40.10.340">
    <property type="entry name" value="Rod shape-determining protein MreC, domain 1"/>
    <property type="match status" value="1"/>
</dbReference>
<dbReference type="GO" id="GO:0008360">
    <property type="term" value="P:regulation of cell shape"/>
    <property type="evidence" value="ECO:0007669"/>
    <property type="project" value="UniProtKB-KW"/>
</dbReference>
<dbReference type="EMBL" id="MFDM01000003">
    <property type="protein sequence ID" value="OGE44348.1"/>
    <property type="molecule type" value="Genomic_DNA"/>
</dbReference>
<proteinExistence type="inferred from homology"/>
<dbReference type="Pfam" id="PF04085">
    <property type="entry name" value="MreC"/>
    <property type="match status" value="1"/>
</dbReference>
<name>A0A1F5KTU0_9BACT</name>
<feature type="domain" description="Rod shape-determining protein MreC beta-barrel core" evidence="5">
    <location>
        <begin position="119"/>
        <end position="261"/>
    </location>
</feature>
<dbReference type="Gene3D" id="2.40.10.350">
    <property type="entry name" value="Rod shape-determining protein MreC, domain 2"/>
    <property type="match status" value="1"/>
</dbReference>
<sequence length="263" mass="29220">MNSRAIPYLRLFFLLTFLSVLFLAFDSFHLLNLPKKAAAYLTNPVSFRVYSSYQTISKQLFFIFAARFAAQQNSALKEQIGQLLSENAKLRREVSETKSLLLQQKKIDPRTYNLLAARPIGLTRYLRIDKGSADGVKVGQAVIFQDSFLGRAVEVSTKVANVQLISDPDSKMAAFSQGLEGVAKGVLVGQFGTESLLDKILHEETIKAGDLVYSEGTEGNLPRGLILGKVVEVKGEENEVFKQAKVVPVFDIRDLELVFVIIE</sequence>
<dbReference type="GO" id="GO:0005886">
    <property type="term" value="C:plasma membrane"/>
    <property type="evidence" value="ECO:0007669"/>
    <property type="project" value="TreeGrafter"/>
</dbReference>
<dbReference type="AlphaFoldDB" id="A0A1F5KTU0"/>
<evidence type="ECO:0000256" key="3">
    <source>
        <dbReference type="ARBA" id="ARBA00022960"/>
    </source>
</evidence>
<dbReference type="InterPro" id="IPR042177">
    <property type="entry name" value="Cell/Rod_1"/>
</dbReference>
<evidence type="ECO:0000313" key="6">
    <source>
        <dbReference type="EMBL" id="OGE44348.1"/>
    </source>
</evidence>
<dbReference type="PANTHER" id="PTHR34138">
    <property type="entry name" value="CELL SHAPE-DETERMINING PROTEIN MREC"/>
    <property type="match status" value="1"/>
</dbReference>
<evidence type="ECO:0000256" key="2">
    <source>
        <dbReference type="ARBA" id="ARBA00013855"/>
    </source>
</evidence>
<comment type="caution">
    <text evidence="6">The sequence shown here is derived from an EMBL/GenBank/DDBJ whole genome shotgun (WGS) entry which is preliminary data.</text>
</comment>
<dbReference type="STRING" id="1797785.A3B45_03655"/>
<comment type="similarity">
    <text evidence="1">Belongs to the MreC family.</text>
</comment>